<dbReference type="Proteomes" id="UP000194873">
    <property type="component" value="Unassembled WGS sequence"/>
</dbReference>
<dbReference type="EMBL" id="MTSE01000001">
    <property type="protein sequence ID" value="OUJ76307.1"/>
    <property type="molecule type" value="Genomic_DNA"/>
</dbReference>
<evidence type="ECO:0000259" key="3">
    <source>
        <dbReference type="Pfam" id="PF07859"/>
    </source>
</evidence>
<evidence type="ECO:0000256" key="2">
    <source>
        <dbReference type="SAM" id="SignalP"/>
    </source>
</evidence>
<gene>
    <name evidence="4" type="ORF">BXP70_00370</name>
</gene>
<evidence type="ECO:0000313" key="4">
    <source>
        <dbReference type="EMBL" id="OUJ76307.1"/>
    </source>
</evidence>
<dbReference type="InterPro" id="IPR050300">
    <property type="entry name" value="GDXG_lipolytic_enzyme"/>
</dbReference>
<dbReference type="PANTHER" id="PTHR48081">
    <property type="entry name" value="AB HYDROLASE SUPERFAMILY PROTEIN C4A8.06C"/>
    <property type="match status" value="1"/>
</dbReference>
<protein>
    <submittedName>
        <fullName evidence="4">Lipase</fullName>
    </submittedName>
</protein>
<name>A0A243WLZ8_9BACT</name>
<evidence type="ECO:0000313" key="5">
    <source>
        <dbReference type="Proteomes" id="UP000194873"/>
    </source>
</evidence>
<accession>A0A243WLZ8</accession>
<dbReference type="InterPro" id="IPR029058">
    <property type="entry name" value="AB_hydrolase_fold"/>
</dbReference>
<keyword evidence="1" id="KW-0378">Hydrolase</keyword>
<dbReference type="InterPro" id="IPR013094">
    <property type="entry name" value="AB_hydrolase_3"/>
</dbReference>
<dbReference type="PANTHER" id="PTHR48081:SF8">
    <property type="entry name" value="ALPHA_BETA HYDROLASE FOLD-3 DOMAIN-CONTAINING PROTEIN-RELATED"/>
    <property type="match status" value="1"/>
</dbReference>
<dbReference type="AlphaFoldDB" id="A0A243WLZ8"/>
<organism evidence="4 5">
    <name type="scientific">Hymenobacter crusticola</name>
    <dbReference type="NCBI Taxonomy" id="1770526"/>
    <lineage>
        <taxon>Bacteria</taxon>
        <taxon>Pseudomonadati</taxon>
        <taxon>Bacteroidota</taxon>
        <taxon>Cytophagia</taxon>
        <taxon>Cytophagales</taxon>
        <taxon>Hymenobacteraceae</taxon>
        <taxon>Hymenobacter</taxon>
    </lineage>
</organism>
<reference evidence="4 5" key="1">
    <citation type="submission" date="2017-01" db="EMBL/GenBank/DDBJ databases">
        <title>A new Hymenobacter.</title>
        <authorList>
            <person name="Liang Y."/>
            <person name="Feng F."/>
        </authorList>
    </citation>
    <scope>NUCLEOTIDE SEQUENCE [LARGE SCALE GENOMIC DNA]</scope>
    <source>
        <strain evidence="4">MIMBbqt21</strain>
    </source>
</reference>
<dbReference type="GO" id="GO:0016787">
    <property type="term" value="F:hydrolase activity"/>
    <property type="evidence" value="ECO:0007669"/>
    <property type="project" value="UniProtKB-KW"/>
</dbReference>
<dbReference type="Gene3D" id="3.40.50.1820">
    <property type="entry name" value="alpha/beta hydrolase"/>
    <property type="match status" value="1"/>
</dbReference>
<comment type="caution">
    <text evidence="4">The sequence shown here is derived from an EMBL/GenBank/DDBJ whole genome shotgun (WGS) entry which is preliminary data.</text>
</comment>
<feature type="chain" id="PRO_5012241556" evidence="2">
    <location>
        <begin position="22"/>
        <end position="366"/>
    </location>
</feature>
<feature type="domain" description="Alpha/beta hydrolase fold-3" evidence="3">
    <location>
        <begin position="134"/>
        <end position="340"/>
    </location>
</feature>
<keyword evidence="5" id="KW-1185">Reference proteome</keyword>
<keyword evidence="2" id="KW-0732">Signal</keyword>
<dbReference type="SUPFAM" id="SSF53474">
    <property type="entry name" value="alpha/beta-Hydrolases"/>
    <property type="match status" value="1"/>
</dbReference>
<evidence type="ECO:0000256" key="1">
    <source>
        <dbReference type="ARBA" id="ARBA00022801"/>
    </source>
</evidence>
<sequence>MAWRRVLSGLLLVGALVGTNACTDDGIFNFPTPVVIQPQGPKPEWGPSIKPEMQAVIEKLDSLTKGVPLYTLTPQQARKAPSFKDALLAVMSKYNIALPNQNVDTTGRAIPVANGTIRIRVYTPRLTSPTMPGIVYYHGGGWVIATNDTYDFSARALAAKTGSVVVAVEYRKGPEFRFPTAHNDAFAAYRWVRDNASLLKIDANRIAVAGESAGGNLAATVCLMARDAGVPLPKHQLLVYPIARYDMNTPSYQQFANAKPLNKPSMQWFFSYYLNSPADGASPLISLVNNQNLQGLPPATVINAEIDPLQSEGQQYAAQLKAAGVSVTSKVYVGVTHEFFGMAPVVPEAKDAQTLAATELIKSLNL</sequence>
<proteinExistence type="predicted"/>
<dbReference type="Pfam" id="PF07859">
    <property type="entry name" value="Abhydrolase_3"/>
    <property type="match status" value="1"/>
</dbReference>
<feature type="signal peptide" evidence="2">
    <location>
        <begin position="1"/>
        <end position="21"/>
    </location>
</feature>